<dbReference type="Proteomes" id="UP000596660">
    <property type="component" value="Unplaced"/>
</dbReference>
<sequence length="294" mass="34165">LMDETFDMTSENVTPLNEEGAQIPKNQTPQSETEVPNPNKRPNEEVAPSKAHILNLTVKEGLKETDNSIKRIRNGVRFVRSSPARMQNFKNCVNQEQIESKRKLCLDVDTRWNTTYLMLDYALIYRKAFDLLETCDGGKFRTELSKTCGVLEDEDWDRVASLKPFLKKFYDAALRLSGSLFVTSNTYLQELVTINRTIKRRCDSHDHNEKMMPYGMKAKHDKYWENIDSINLMLYIAVVLDARRKLDYVKWAIDDQYDSDKARELYGTIKETLTSLYDEHYATQQSENQSTTSL</sequence>
<evidence type="ECO:0000256" key="1">
    <source>
        <dbReference type="SAM" id="MobiDB-lite"/>
    </source>
</evidence>
<dbReference type="PANTHER" id="PTHR23272">
    <property type="entry name" value="BED FINGER-RELATED"/>
    <property type="match status" value="1"/>
</dbReference>
<feature type="region of interest" description="Disordered" evidence="1">
    <location>
        <begin position="1"/>
        <end position="46"/>
    </location>
</feature>
<dbReference type="EnsemblPlants" id="AUR62022011-RA">
    <property type="protein sequence ID" value="AUR62022011-RA:cds"/>
    <property type="gene ID" value="AUR62022011"/>
</dbReference>
<dbReference type="SUPFAM" id="SSF53098">
    <property type="entry name" value="Ribonuclease H-like"/>
    <property type="match status" value="1"/>
</dbReference>
<keyword evidence="4" id="KW-1185">Reference proteome</keyword>
<dbReference type="Gramene" id="AUR62022011-RA">
    <property type="protein sequence ID" value="AUR62022011-RA:cds"/>
    <property type="gene ID" value="AUR62022011"/>
</dbReference>
<dbReference type="AlphaFoldDB" id="A0A803M229"/>
<dbReference type="InterPro" id="IPR025525">
    <property type="entry name" value="hAT-like_transposase_RNase-H"/>
</dbReference>
<feature type="compositionally biased region" description="Polar residues" evidence="1">
    <location>
        <begin position="24"/>
        <end position="36"/>
    </location>
</feature>
<evidence type="ECO:0000313" key="3">
    <source>
        <dbReference type="EnsemblPlants" id="AUR62022011-RA:cds"/>
    </source>
</evidence>
<dbReference type="GO" id="GO:0003677">
    <property type="term" value="F:DNA binding"/>
    <property type="evidence" value="ECO:0007669"/>
    <property type="project" value="InterPro"/>
</dbReference>
<name>A0A803M229_CHEQI</name>
<organism evidence="3 4">
    <name type="scientific">Chenopodium quinoa</name>
    <name type="common">Quinoa</name>
    <dbReference type="NCBI Taxonomy" id="63459"/>
    <lineage>
        <taxon>Eukaryota</taxon>
        <taxon>Viridiplantae</taxon>
        <taxon>Streptophyta</taxon>
        <taxon>Embryophyta</taxon>
        <taxon>Tracheophyta</taxon>
        <taxon>Spermatophyta</taxon>
        <taxon>Magnoliopsida</taxon>
        <taxon>eudicotyledons</taxon>
        <taxon>Gunneridae</taxon>
        <taxon>Pentapetalae</taxon>
        <taxon>Caryophyllales</taxon>
        <taxon>Chenopodiaceae</taxon>
        <taxon>Chenopodioideae</taxon>
        <taxon>Atripliceae</taxon>
        <taxon>Chenopodium</taxon>
    </lineage>
</organism>
<evidence type="ECO:0000313" key="4">
    <source>
        <dbReference type="Proteomes" id="UP000596660"/>
    </source>
</evidence>
<dbReference type="InterPro" id="IPR012337">
    <property type="entry name" value="RNaseH-like_sf"/>
</dbReference>
<accession>A0A803M229</accession>
<protein>
    <recommendedName>
        <fullName evidence="2">hAT-like transposase RNase-H fold domain-containing protein</fullName>
    </recommendedName>
</protein>
<dbReference type="PANTHER" id="PTHR23272:SF184">
    <property type="entry name" value="OS03G0311250 PROTEIN"/>
    <property type="match status" value="1"/>
</dbReference>
<reference evidence="3" key="1">
    <citation type="journal article" date="2017" name="Nature">
        <title>The genome of Chenopodium quinoa.</title>
        <authorList>
            <person name="Jarvis D.E."/>
            <person name="Ho Y.S."/>
            <person name="Lightfoot D.J."/>
            <person name="Schmoeckel S.M."/>
            <person name="Li B."/>
            <person name="Borm T.J.A."/>
            <person name="Ohyanagi H."/>
            <person name="Mineta K."/>
            <person name="Michell C.T."/>
            <person name="Saber N."/>
            <person name="Kharbatia N.M."/>
            <person name="Rupper R.R."/>
            <person name="Sharp A.R."/>
            <person name="Dally N."/>
            <person name="Boughton B.A."/>
            <person name="Woo Y.H."/>
            <person name="Gao G."/>
            <person name="Schijlen E.G.W.M."/>
            <person name="Guo X."/>
            <person name="Momin A.A."/>
            <person name="Negrao S."/>
            <person name="Al-Babili S."/>
            <person name="Gehring C."/>
            <person name="Roessner U."/>
            <person name="Jung C."/>
            <person name="Murphy K."/>
            <person name="Arold S.T."/>
            <person name="Gojobori T."/>
            <person name="van der Linden C.G."/>
            <person name="van Loo E.N."/>
            <person name="Jellen E.N."/>
            <person name="Maughan P.J."/>
            <person name="Tester M."/>
        </authorList>
    </citation>
    <scope>NUCLEOTIDE SEQUENCE [LARGE SCALE GENOMIC DNA]</scope>
    <source>
        <strain evidence="3">cv. PI 614886</strain>
    </source>
</reference>
<proteinExistence type="predicted"/>
<dbReference type="Pfam" id="PF14372">
    <property type="entry name" value="hAT-like_RNase-H"/>
    <property type="match status" value="1"/>
</dbReference>
<feature type="domain" description="hAT-like transposase RNase-H fold" evidence="2">
    <location>
        <begin position="177"/>
        <end position="280"/>
    </location>
</feature>
<reference evidence="3" key="2">
    <citation type="submission" date="2021-03" db="UniProtKB">
        <authorList>
            <consortium name="EnsemblPlants"/>
        </authorList>
    </citation>
    <scope>IDENTIFICATION</scope>
</reference>
<evidence type="ECO:0000259" key="2">
    <source>
        <dbReference type="Pfam" id="PF14372"/>
    </source>
</evidence>